<protein>
    <recommendedName>
        <fullName evidence="4 9">N-(5'-phosphoribosyl)anthranilate isomerase</fullName>
        <shortName evidence="9">PRAI</shortName>
        <ecNumber evidence="3 9">5.3.1.24</ecNumber>
    </recommendedName>
</protein>
<evidence type="ECO:0000313" key="12">
    <source>
        <dbReference type="Proteomes" id="UP000298616"/>
    </source>
</evidence>
<organism evidence="11 12">
    <name type="scientific">Mangrovivirga cuniculi</name>
    <dbReference type="NCBI Taxonomy" id="2715131"/>
    <lineage>
        <taxon>Bacteria</taxon>
        <taxon>Pseudomonadati</taxon>
        <taxon>Bacteroidota</taxon>
        <taxon>Cytophagia</taxon>
        <taxon>Cytophagales</taxon>
        <taxon>Mangrovivirgaceae</taxon>
        <taxon>Mangrovivirga</taxon>
    </lineage>
</organism>
<dbReference type="KEGG" id="fpf:DCC35_15315"/>
<dbReference type="InterPro" id="IPR001240">
    <property type="entry name" value="PRAI_dom"/>
</dbReference>
<evidence type="ECO:0000256" key="6">
    <source>
        <dbReference type="ARBA" id="ARBA00022822"/>
    </source>
</evidence>
<evidence type="ECO:0000256" key="1">
    <source>
        <dbReference type="ARBA" id="ARBA00001164"/>
    </source>
</evidence>
<feature type="domain" description="N-(5'phosphoribosyl) anthranilate isomerase (PRAI)" evidence="10">
    <location>
        <begin position="6"/>
        <end position="200"/>
    </location>
</feature>
<dbReference type="EC" id="5.3.1.24" evidence="3 9"/>
<dbReference type="InterPro" id="IPR013785">
    <property type="entry name" value="Aldolase_TIM"/>
</dbReference>
<keyword evidence="5 9" id="KW-0028">Amino-acid biosynthesis</keyword>
<dbReference type="Gene3D" id="3.20.20.70">
    <property type="entry name" value="Aldolase class I"/>
    <property type="match status" value="1"/>
</dbReference>
<evidence type="ECO:0000313" key="11">
    <source>
        <dbReference type="EMBL" id="QCK16009.1"/>
    </source>
</evidence>
<evidence type="ECO:0000256" key="2">
    <source>
        <dbReference type="ARBA" id="ARBA00004664"/>
    </source>
</evidence>
<dbReference type="OrthoDB" id="9786954at2"/>
<accession>A0A4D7JJ53</accession>
<proteinExistence type="inferred from homology"/>
<dbReference type="GO" id="GO:0004640">
    <property type="term" value="F:phosphoribosylanthranilate isomerase activity"/>
    <property type="evidence" value="ECO:0007669"/>
    <property type="project" value="UniProtKB-UniRule"/>
</dbReference>
<evidence type="ECO:0000256" key="8">
    <source>
        <dbReference type="ARBA" id="ARBA00023235"/>
    </source>
</evidence>
<dbReference type="AlphaFoldDB" id="A0A4D7JJ53"/>
<evidence type="ECO:0000256" key="7">
    <source>
        <dbReference type="ARBA" id="ARBA00023141"/>
    </source>
</evidence>
<dbReference type="Proteomes" id="UP000298616">
    <property type="component" value="Chromosome"/>
</dbReference>
<dbReference type="PANTHER" id="PTHR42894">
    <property type="entry name" value="N-(5'-PHOSPHORIBOSYL)ANTHRANILATE ISOMERASE"/>
    <property type="match status" value="1"/>
</dbReference>
<dbReference type="InterPro" id="IPR011060">
    <property type="entry name" value="RibuloseP-bd_barrel"/>
</dbReference>
<evidence type="ECO:0000256" key="9">
    <source>
        <dbReference type="HAMAP-Rule" id="MF_00135"/>
    </source>
</evidence>
<dbReference type="Pfam" id="PF00697">
    <property type="entry name" value="PRAI"/>
    <property type="match status" value="1"/>
</dbReference>
<dbReference type="PANTHER" id="PTHR42894:SF1">
    <property type="entry name" value="N-(5'-PHOSPHORIBOSYL)ANTHRANILATE ISOMERASE"/>
    <property type="match status" value="1"/>
</dbReference>
<dbReference type="GO" id="GO:0000162">
    <property type="term" value="P:L-tryptophan biosynthetic process"/>
    <property type="evidence" value="ECO:0007669"/>
    <property type="project" value="UniProtKB-UniRule"/>
</dbReference>
<dbReference type="UniPathway" id="UPA00035">
    <property type="reaction ID" value="UER00042"/>
</dbReference>
<dbReference type="CDD" id="cd00405">
    <property type="entry name" value="PRAI"/>
    <property type="match status" value="1"/>
</dbReference>
<dbReference type="SUPFAM" id="SSF51366">
    <property type="entry name" value="Ribulose-phoshate binding barrel"/>
    <property type="match status" value="1"/>
</dbReference>
<evidence type="ECO:0000256" key="5">
    <source>
        <dbReference type="ARBA" id="ARBA00022605"/>
    </source>
</evidence>
<keyword evidence="8 9" id="KW-0413">Isomerase</keyword>
<evidence type="ECO:0000259" key="10">
    <source>
        <dbReference type="Pfam" id="PF00697"/>
    </source>
</evidence>
<evidence type="ECO:0000256" key="3">
    <source>
        <dbReference type="ARBA" id="ARBA00012572"/>
    </source>
</evidence>
<keyword evidence="7 9" id="KW-0057">Aromatic amino acid biosynthesis</keyword>
<keyword evidence="12" id="KW-1185">Reference proteome</keyword>
<dbReference type="HAMAP" id="MF_00135">
    <property type="entry name" value="PRAI"/>
    <property type="match status" value="1"/>
</dbReference>
<gene>
    <name evidence="9" type="primary">trpF</name>
    <name evidence="11" type="ORF">DCC35_15315</name>
</gene>
<keyword evidence="6 9" id="KW-0822">Tryptophan biosynthesis</keyword>
<comment type="catalytic activity">
    <reaction evidence="1 9">
        <text>N-(5-phospho-beta-D-ribosyl)anthranilate = 1-(2-carboxyphenylamino)-1-deoxy-D-ribulose 5-phosphate</text>
        <dbReference type="Rhea" id="RHEA:21540"/>
        <dbReference type="ChEBI" id="CHEBI:18277"/>
        <dbReference type="ChEBI" id="CHEBI:58613"/>
        <dbReference type="EC" id="5.3.1.24"/>
    </reaction>
</comment>
<dbReference type="InterPro" id="IPR044643">
    <property type="entry name" value="TrpF_fam"/>
</dbReference>
<evidence type="ECO:0000256" key="4">
    <source>
        <dbReference type="ARBA" id="ARBA00022272"/>
    </source>
</evidence>
<name>A0A4D7JJ53_9BACT</name>
<comment type="pathway">
    <text evidence="2 9">Amino-acid biosynthesis; L-tryptophan biosynthesis; L-tryptophan from chorismate: step 3/5.</text>
</comment>
<reference evidence="11 12" key="1">
    <citation type="submission" date="2018-04" db="EMBL/GenBank/DDBJ databases">
        <title>Complete genome uncultured novel isolate.</title>
        <authorList>
            <person name="Merlino G."/>
        </authorList>
    </citation>
    <scope>NUCLEOTIDE SEQUENCE [LARGE SCALE GENOMIC DNA]</scope>
    <source>
        <strain evidence="12">R1DC9</strain>
    </source>
</reference>
<comment type="similarity">
    <text evidence="9">Belongs to the TrpF family.</text>
</comment>
<dbReference type="EMBL" id="CP028923">
    <property type="protein sequence ID" value="QCK16009.1"/>
    <property type="molecule type" value="Genomic_DNA"/>
</dbReference>
<sequence>MKDIKVKVCGMRDPENIDQLIKLDVDFMGLIFYPKSSRFAGDADTDFTQFDGIIKTGVFVNLDLEDIHKAIKKYDLKAVQLHGDESPEFAQKIKQDGVKVIKAFPVRTKEDLEKAEQFKDSVDFYLFDTKGDKPGGNGIAFDWSILNGFEFSRPFFLAGGINKENIHNITKIKNPAFYAVDLNSGVEIKPALKDLNEIKIIKNKIAQICQSTQ</sequence>
<dbReference type="RefSeq" id="WP_137091608.1">
    <property type="nucleotide sequence ID" value="NZ_CP028923.1"/>
</dbReference>